<name>A0ABW6VL75_MICFU</name>
<dbReference type="EMBL" id="JBIAXI010000040">
    <property type="protein sequence ID" value="MFF4778973.1"/>
    <property type="molecule type" value="Genomic_DNA"/>
</dbReference>
<sequence>MSAACRRRLTDHYGADVTKWLERVPQMIDLVAKRQGLVGGSLHDAGCASVIATATDSLGTHLILKAWYDHDRFRNELTALRHWFPGPVPGVRHVDGARAVAVLEMAGGRPGGHPPPREEQQVVAEGLRFLHTRPAPGGLPALDDYLTSTVVPRVHRRLARSTGDVPVMAVRLGVDAMSRLRTGHRHQVLLHADLYRENVLFDDTRGVVFIDPLPMVGDPVFDWAFWTVYYDLDRDPVGRLRLATQTSGIPSAEMVPWCLTLCLDGLLYYREVGDPRLGCIGDVMVALAKEAR</sequence>
<gene>
    <name evidence="1" type="ORF">ACFY05_39735</name>
</gene>
<organism evidence="1 2">
    <name type="scientific">Microtetraspora fusca</name>
    <dbReference type="NCBI Taxonomy" id="1997"/>
    <lineage>
        <taxon>Bacteria</taxon>
        <taxon>Bacillati</taxon>
        <taxon>Actinomycetota</taxon>
        <taxon>Actinomycetes</taxon>
        <taxon>Streptosporangiales</taxon>
        <taxon>Streptosporangiaceae</taxon>
        <taxon>Microtetraspora</taxon>
    </lineage>
</organism>
<dbReference type="Proteomes" id="UP001602119">
    <property type="component" value="Unassembled WGS sequence"/>
</dbReference>
<dbReference type="InterPro" id="IPR006748">
    <property type="entry name" value="NH2Glyco/OHUrea_AB-resist_kin"/>
</dbReference>
<accession>A0ABW6VL75</accession>
<dbReference type="SUPFAM" id="SSF56112">
    <property type="entry name" value="Protein kinase-like (PK-like)"/>
    <property type="match status" value="1"/>
</dbReference>
<dbReference type="RefSeq" id="WP_387347602.1">
    <property type="nucleotide sequence ID" value="NZ_JBIAXI010000040.1"/>
</dbReference>
<protein>
    <submittedName>
        <fullName evidence="1">Aminoglycoside phosphotransferase family protein</fullName>
    </submittedName>
</protein>
<dbReference type="Gene3D" id="3.90.1200.10">
    <property type="match status" value="1"/>
</dbReference>
<comment type="caution">
    <text evidence="1">The sequence shown here is derived from an EMBL/GenBank/DDBJ whole genome shotgun (WGS) entry which is preliminary data.</text>
</comment>
<dbReference type="Pfam" id="PF04655">
    <property type="entry name" value="APH_6_hur"/>
    <property type="match status" value="1"/>
</dbReference>
<evidence type="ECO:0000313" key="2">
    <source>
        <dbReference type="Proteomes" id="UP001602119"/>
    </source>
</evidence>
<keyword evidence="2" id="KW-1185">Reference proteome</keyword>
<proteinExistence type="predicted"/>
<evidence type="ECO:0000313" key="1">
    <source>
        <dbReference type="EMBL" id="MFF4778973.1"/>
    </source>
</evidence>
<reference evidence="1 2" key="1">
    <citation type="submission" date="2024-10" db="EMBL/GenBank/DDBJ databases">
        <title>The Natural Products Discovery Center: Release of the First 8490 Sequenced Strains for Exploring Actinobacteria Biosynthetic Diversity.</title>
        <authorList>
            <person name="Kalkreuter E."/>
            <person name="Kautsar S.A."/>
            <person name="Yang D."/>
            <person name="Bader C.D."/>
            <person name="Teijaro C.N."/>
            <person name="Fluegel L."/>
            <person name="Davis C.M."/>
            <person name="Simpson J.R."/>
            <person name="Lauterbach L."/>
            <person name="Steele A.D."/>
            <person name="Gui C."/>
            <person name="Meng S."/>
            <person name="Li G."/>
            <person name="Viehrig K."/>
            <person name="Ye F."/>
            <person name="Su P."/>
            <person name="Kiefer A.F."/>
            <person name="Nichols A."/>
            <person name="Cepeda A.J."/>
            <person name="Yan W."/>
            <person name="Fan B."/>
            <person name="Jiang Y."/>
            <person name="Adhikari A."/>
            <person name="Zheng C.-J."/>
            <person name="Schuster L."/>
            <person name="Cowan T.M."/>
            <person name="Smanski M.J."/>
            <person name="Chevrette M.G."/>
            <person name="De Carvalho L.P.S."/>
            <person name="Shen B."/>
        </authorList>
    </citation>
    <scope>NUCLEOTIDE SEQUENCE [LARGE SCALE GENOMIC DNA]</scope>
    <source>
        <strain evidence="1 2">NPDC001281</strain>
    </source>
</reference>
<dbReference type="InterPro" id="IPR011009">
    <property type="entry name" value="Kinase-like_dom_sf"/>
</dbReference>